<dbReference type="OrthoDB" id="674604at2759"/>
<keyword evidence="1 3" id="KW-0853">WD repeat</keyword>
<dbReference type="Gene3D" id="2.130.10.10">
    <property type="entry name" value="YVTN repeat-like/Quinoprotein amine dehydrogenase"/>
    <property type="match status" value="1"/>
</dbReference>
<dbReference type="PROSITE" id="PS50082">
    <property type="entry name" value="WD_REPEATS_2"/>
    <property type="match status" value="3"/>
</dbReference>
<dbReference type="Proteomes" id="UP000054217">
    <property type="component" value="Unassembled WGS sequence"/>
</dbReference>
<accession>A0A0C3PPN1</accession>
<dbReference type="InterPro" id="IPR020472">
    <property type="entry name" value="WD40_PAC1"/>
</dbReference>
<keyword evidence="2" id="KW-0677">Repeat</keyword>
<dbReference type="GO" id="GO:1990234">
    <property type="term" value="C:transferase complex"/>
    <property type="evidence" value="ECO:0007669"/>
    <property type="project" value="UniProtKB-ARBA"/>
</dbReference>
<evidence type="ECO:0000256" key="2">
    <source>
        <dbReference type="ARBA" id="ARBA00022737"/>
    </source>
</evidence>
<dbReference type="InterPro" id="IPR019775">
    <property type="entry name" value="WD40_repeat_CS"/>
</dbReference>
<protein>
    <submittedName>
        <fullName evidence="4">Uncharacterized protein</fullName>
    </submittedName>
</protein>
<gene>
    <name evidence="4" type="ORF">M404DRAFT_129403</name>
</gene>
<feature type="non-terminal residue" evidence="4">
    <location>
        <position position="184"/>
    </location>
</feature>
<keyword evidence="5" id="KW-1185">Reference proteome</keyword>
<dbReference type="InParanoid" id="A0A0C3PPN1"/>
<dbReference type="PROSITE" id="PS50294">
    <property type="entry name" value="WD_REPEATS_REGION"/>
    <property type="match status" value="3"/>
</dbReference>
<evidence type="ECO:0000256" key="1">
    <source>
        <dbReference type="ARBA" id="ARBA00022574"/>
    </source>
</evidence>
<dbReference type="InterPro" id="IPR036322">
    <property type="entry name" value="WD40_repeat_dom_sf"/>
</dbReference>
<dbReference type="PANTHER" id="PTHR22847">
    <property type="entry name" value="WD40 REPEAT PROTEIN"/>
    <property type="match status" value="1"/>
</dbReference>
<dbReference type="AlphaFoldDB" id="A0A0C3PPN1"/>
<dbReference type="InterPro" id="IPR015943">
    <property type="entry name" value="WD40/YVTN_repeat-like_dom_sf"/>
</dbReference>
<evidence type="ECO:0000313" key="4">
    <source>
        <dbReference type="EMBL" id="KIO10424.1"/>
    </source>
</evidence>
<evidence type="ECO:0000313" key="5">
    <source>
        <dbReference type="Proteomes" id="UP000054217"/>
    </source>
</evidence>
<name>A0A0C3PPN1_PISTI</name>
<dbReference type="SMART" id="SM00320">
    <property type="entry name" value="WD40"/>
    <property type="match status" value="2"/>
</dbReference>
<dbReference type="EMBL" id="KN831952">
    <property type="protein sequence ID" value="KIO10424.1"/>
    <property type="molecule type" value="Genomic_DNA"/>
</dbReference>
<dbReference type="InterPro" id="IPR001680">
    <property type="entry name" value="WD40_rpt"/>
</dbReference>
<feature type="repeat" description="WD" evidence="3">
    <location>
        <begin position="164"/>
        <end position="184"/>
    </location>
</feature>
<evidence type="ECO:0000256" key="3">
    <source>
        <dbReference type="PROSITE-ProRule" id="PRU00221"/>
    </source>
</evidence>
<feature type="repeat" description="WD" evidence="3">
    <location>
        <begin position="78"/>
        <end position="119"/>
    </location>
</feature>
<sequence>MKGQDGSKDILALVKDGIKLIQNFGSVIVYSTPHLYASALPFIPSNTLLSMMLLPKFPRLARAAVGGLKGWPLEQQLLHGHTSGVTSVAFSPDGKRIVSGSWDKTVRVWDAERGVQLGSPLEGHTSEVISVAFSPDGKRIVSGSRDKTVRAWDVEGGVQIGSPLEGHTDGVISVAFSPDGKRIV</sequence>
<reference evidence="4 5" key="1">
    <citation type="submission" date="2014-04" db="EMBL/GenBank/DDBJ databases">
        <authorList>
            <consortium name="DOE Joint Genome Institute"/>
            <person name="Kuo A."/>
            <person name="Kohler A."/>
            <person name="Costa M.D."/>
            <person name="Nagy L.G."/>
            <person name="Floudas D."/>
            <person name="Copeland A."/>
            <person name="Barry K.W."/>
            <person name="Cichocki N."/>
            <person name="Veneault-Fourrey C."/>
            <person name="LaButti K."/>
            <person name="Lindquist E.A."/>
            <person name="Lipzen A."/>
            <person name="Lundell T."/>
            <person name="Morin E."/>
            <person name="Murat C."/>
            <person name="Sun H."/>
            <person name="Tunlid A."/>
            <person name="Henrissat B."/>
            <person name="Grigoriev I.V."/>
            <person name="Hibbett D.S."/>
            <person name="Martin F."/>
            <person name="Nordberg H.P."/>
            <person name="Cantor M.N."/>
            <person name="Hua S.X."/>
        </authorList>
    </citation>
    <scope>NUCLEOTIDE SEQUENCE [LARGE SCALE GENOMIC DNA]</scope>
    <source>
        <strain evidence="4 5">Marx 270</strain>
    </source>
</reference>
<dbReference type="PRINTS" id="PR00320">
    <property type="entry name" value="GPROTEINBRPT"/>
</dbReference>
<feature type="repeat" description="WD" evidence="3">
    <location>
        <begin position="121"/>
        <end position="162"/>
    </location>
</feature>
<dbReference type="Pfam" id="PF00400">
    <property type="entry name" value="WD40"/>
    <property type="match status" value="3"/>
</dbReference>
<organism evidence="4 5">
    <name type="scientific">Pisolithus tinctorius Marx 270</name>
    <dbReference type="NCBI Taxonomy" id="870435"/>
    <lineage>
        <taxon>Eukaryota</taxon>
        <taxon>Fungi</taxon>
        <taxon>Dikarya</taxon>
        <taxon>Basidiomycota</taxon>
        <taxon>Agaricomycotina</taxon>
        <taxon>Agaricomycetes</taxon>
        <taxon>Agaricomycetidae</taxon>
        <taxon>Boletales</taxon>
        <taxon>Sclerodermatineae</taxon>
        <taxon>Pisolithaceae</taxon>
        <taxon>Pisolithus</taxon>
    </lineage>
</organism>
<dbReference type="PROSITE" id="PS00678">
    <property type="entry name" value="WD_REPEATS_1"/>
    <property type="match status" value="1"/>
</dbReference>
<dbReference type="SUPFAM" id="SSF50978">
    <property type="entry name" value="WD40 repeat-like"/>
    <property type="match status" value="1"/>
</dbReference>
<proteinExistence type="predicted"/>
<dbReference type="HOGENOM" id="CLU_000288_57_19_1"/>
<dbReference type="PANTHER" id="PTHR22847:SF637">
    <property type="entry name" value="WD REPEAT DOMAIN 5B"/>
    <property type="match status" value="1"/>
</dbReference>
<reference evidence="5" key="2">
    <citation type="submission" date="2015-01" db="EMBL/GenBank/DDBJ databases">
        <title>Evolutionary Origins and Diversification of the Mycorrhizal Mutualists.</title>
        <authorList>
            <consortium name="DOE Joint Genome Institute"/>
            <consortium name="Mycorrhizal Genomics Consortium"/>
            <person name="Kohler A."/>
            <person name="Kuo A."/>
            <person name="Nagy L.G."/>
            <person name="Floudas D."/>
            <person name="Copeland A."/>
            <person name="Barry K.W."/>
            <person name="Cichocki N."/>
            <person name="Veneault-Fourrey C."/>
            <person name="LaButti K."/>
            <person name="Lindquist E.A."/>
            <person name="Lipzen A."/>
            <person name="Lundell T."/>
            <person name="Morin E."/>
            <person name="Murat C."/>
            <person name="Riley R."/>
            <person name="Ohm R."/>
            <person name="Sun H."/>
            <person name="Tunlid A."/>
            <person name="Henrissat B."/>
            <person name="Grigoriev I.V."/>
            <person name="Hibbett D.S."/>
            <person name="Martin F."/>
        </authorList>
    </citation>
    <scope>NUCLEOTIDE SEQUENCE [LARGE SCALE GENOMIC DNA]</scope>
    <source>
        <strain evidence="5">Marx 270</strain>
    </source>
</reference>
<dbReference type="STRING" id="870435.A0A0C3PPN1"/>